<dbReference type="InterPro" id="IPR016181">
    <property type="entry name" value="Acyl_CoA_acyltransferase"/>
</dbReference>
<sequence length="157" mass="18115">MQSLFNKIKPVHVDQFVYFHEKVDADLLETDTYLPFPVSEKSKDVFSFFDGSELAHKSKVFHHSRLLKSFGFKSPMVCIGDCVTFPEYRGKGLYPAMLTYLKNRFSPFSQIFILVSPQNKPSIIGIEKAGFKRIARIKCLKIGPIYLDKRKEELDTL</sequence>
<gene>
    <name evidence="2" type="ORF">ACFOSV_11890</name>
</gene>
<keyword evidence="3" id="KW-1185">Reference proteome</keyword>
<organism evidence="2 3">
    <name type="scientific">Algoriphagus namhaensis</name>
    <dbReference type="NCBI Taxonomy" id="915353"/>
    <lineage>
        <taxon>Bacteria</taxon>
        <taxon>Pseudomonadati</taxon>
        <taxon>Bacteroidota</taxon>
        <taxon>Cytophagia</taxon>
        <taxon>Cytophagales</taxon>
        <taxon>Cyclobacteriaceae</taxon>
        <taxon>Algoriphagus</taxon>
    </lineage>
</organism>
<dbReference type="Gene3D" id="3.40.630.30">
    <property type="match status" value="1"/>
</dbReference>
<proteinExistence type="predicted"/>
<evidence type="ECO:0000259" key="1">
    <source>
        <dbReference type="PROSITE" id="PS51186"/>
    </source>
</evidence>
<dbReference type="InterPro" id="IPR000182">
    <property type="entry name" value="GNAT_dom"/>
</dbReference>
<evidence type="ECO:0000313" key="3">
    <source>
        <dbReference type="Proteomes" id="UP001595805"/>
    </source>
</evidence>
<dbReference type="EMBL" id="JBHRZS010000007">
    <property type="protein sequence ID" value="MFC3880886.1"/>
    <property type="molecule type" value="Genomic_DNA"/>
</dbReference>
<name>A0ABV8ASB5_9BACT</name>
<evidence type="ECO:0000313" key="2">
    <source>
        <dbReference type="EMBL" id="MFC3880886.1"/>
    </source>
</evidence>
<dbReference type="RefSeq" id="WP_377906235.1">
    <property type="nucleotide sequence ID" value="NZ_JBHRZS010000007.1"/>
</dbReference>
<accession>A0ABV8ASB5</accession>
<dbReference type="PROSITE" id="PS51186">
    <property type="entry name" value="GNAT"/>
    <property type="match status" value="1"/>
</dbReference>
<comment type="caution">
    <text evidence="2">The sequence shown here is derived from an EMBL/GenBank/DDBJ whole genome shotgun (WGS) entry which is preliminary data.</text>
</comment>
<protein>
    <recommendedName>
        <fullName evidence="1">N-acetyltransferase domain-containing protein</fullName>
    </recommendedName>
</protein>
<feature type="domain" description="N-acetyltransferase" evidence="1">
    <location>
        <begin position="1"/>
        <end position="152"/>
    </location>
</feature>
<dbReference type="Proteomes" id="UP001595805">
    <property type="component" value="Unassembled WGS sequence"/>
</dbReference>
<reference evidence="3" key="1">
    <citation type="journal article" date="2019" name="Int. J. Syst. Evol. Microbiol.">
        <title>The Global Catalogue of Microorganisms (GCM) 10K type strain sequencing project: providing services to taxonomists for standard genome sequencing and annotation.</title>
        <authorList>
            <consortium name="The Broad Institute Genomics Platform"/>
            <consortium name="The Broad Institute Genome Sequencing Center for Infectious Disease"/>
            <person name="Wu L."/>
            <person name="Ma J."/>
        </authorList>
    </citation>
    <scope>NUCLEOTIDE SEQUENCE [LARGE SCALE GENOMIC DNA]</scope>
    <source>
        <strain evidence="3">CCUG 60523</strain>
    </source>
</reference>
<dbReference type="SUPFAM" id="SSF55729">
    <property type="entry name" value="Acyl-CoA N-acyltransferases (Nat)"/>
    <property type="match status" value="1"/>
</dbReference>